<reference evidence="2" key="2">
    <citation type="submission" date="2020-09" db="EMBL/GenBank/DDBJ databases">
        <authorList>
            <person name="Sun Q."/>
            <person name="Zhou Y."/>
        </authorList>
    </citation>
    <scope>NUCLEOTIDE SEQUENCE</scope>
    <source>
        <strain evidence="2">CGMCC 1.12987</strain>
    </source>
</reference>
<reference evidence="2" key="1">
    <citation type="journal article" date="2014" name="Int. J. Syst. Evol. Microbiol.">
        <title>Complete genome sequence of Corynebacterium casei LMG S-19264T (=DSM 44701T), isolated from a smear-ripened cheese.</title>
        <authorList>
            <consortium name="US DOE Joint Genome Institute (JGI-PGF)"/>
            <person name="Walter F."/>
            <person name="Albersmeier A."/>
            <person name="Kalinowski J."/>
            <person name="Ruckert C."/>
        </authorList>
    </citation>
    <scope>NUCLEOTIDE SEQUENCE</scope>
    <source>
        <strain evidence="2">CGMCC 1.12987</strain>
    </source>
</reference>
<evidence type="ECO:0000256" key="1">
    <source>
        <dbReference type="SAM" id="MobiDB-lite"/>
    </source>
</evidence>
<dbReference type="AlphaFoldDB" id="A0A917CSZ9"/>
<gene>
    <name evidence="2" type="ORF">GCM10010916_11570</name>
</gene>
<keyword evidence="3" id="KW-1185">Reference proteome</keyword>
<protein>
    <submittedName>
        <fullName evidence="2">Uncharacterized protein</fullName>
    </submittedName>
</protein>
<organism evidence="2 3">
    <name type="scientific">Paenibacillus abyssi</name>
    <dbReference type="NCBI Taxonomy" id="1340531"/>
    <lineage>
        <taxon>Bacteria</taxon>
        <taxon>Bacillati</taxon>
        <taxon>Bacillota</taxon>
        <taxon>Bacilli</taxon>
        <taxon>Bacillales</taxon>
        <taxon>Paenibacillaceae</taxon>
        <taxon>Paenibacillus</taxon>
    </lineage>
</organism>
<dbReference type="EMBL" id="BMGR01000003">
    <property type="protein sequence ID" value="GGF95966.1"/>
    <property type="molecule type" value="Genomic_DNA"/>
</dbReference>
<evidence type="ECO:0000313" key="2">
    <source>
        <dbReference type="EMBL" id="GGF95966.1"/>
    </source>
</evidence>
<feature type="region of interest" description="Disordered" evidence="1">
    <location>
        <begin position="105"/>
        <end position="152"/>
    </location>
</feature>
<accession>A0A917CSZ9</accession>
<dbReference type="Proteomes" id="UP000644756">
    <property type="component" value="Unassembled WGS sequence"/>
</dbReference>
<comment type="caution">
    <text evidence="2">The sequence shown here is derived from an EMBL/GenBank/DDBJ whole genome shotgun (WGS) entry which is preliminary data.</text>
</comment>
<evidence type="ECO:0000313" key="3">
    <source>
        <dbReference type="Proteomes" id="UP000644756"/>
    </source>
</evidence>
<name>A0A917CSZ9_9BACL</name>
<proteinExistence type="predicted"/>
<sequence length="152" mass="17597">MNCGVVHMNFQLRQWFRRKDPFSLYKNNREQDKLYKQLLTRVCEMEKELSLLKQTNGREKSDAQIVIEHLHIEHFKVDKVDYENNFGALGIKELKGQLNIGANYRTGMPGQAEEVKEASQKAPQPPKPGESPRYTIKAREQKIPPQNKTASS</sequence>